<dbReference type="EMBL" id="CAXAMM010007591">
    <property type="protein sequence ID" value="CAK9014763.1"/>
    <property type="molecule type" value="Genomic_DNA"/>
</dbReference>
<evidence type="ECO:0000313" key="1">
    <source>
        <dbReference type="EMBL" id="CAK9014581.1"/>
    </source>
</evidence>
<feature type="non-terminal residue" evidence="2">
    <location>
        <position position="1"/>
    </location>
</feature>
<feature type="non-terminal residue" evidence="2">
    <location>
        <position position="97"/>
    </location>
</feature>
<comment type="caution">
    <text evidence="2">The sequence shown here is derived from an EMBL/GenBank/DDBJ whole genome shotgun (WGS) entry which is preliminary data.</text>
</comment>
<dbReference type="Proteomes" id="UP001642464">
    <property type="component" value="Unassembled WGS sequence"/>
</dbReference>
<organism evidence="2 3">
    <name type="scientific">Durusdinium trenchii</name>
    <dbReference type="NCBI Taxonomy" id="1381693"/>
    <lineage>
        <taxon>Eukaryota</taxon>
        <taxon>Sar</taxon>
        <taxon>Alveolata</taxon>
        <taxon>Dinophyceae</taxon>
        <taxon>Suessiales</taxon>
        <taxon>Symbiodiniaceae</taxon>
        <taxon>Durusdinium</taxon>
    </lineage>
</organism>
<sequence>RINVDTKIVEQYKEGGESREVLEMALLECLAKHGVDRSSYKRIKADFVQKCKLIRERLESRQSEVHGRWMTAEAMKKSGLWSAQTIKQMISYCRKFP</sequence>
<dbReference type="EMBL" id="CAXAMM010007535">
    <property type="protein sequence ID" value="CAK9014581.1"/>
    <property type="molecule type" value="Genomic_DNA"/>
</dbReference>
<evidence type="ECO:0000313" key="2">
    <source>
        <dbReference type="EMBL" id="CAK9014763.1"/>
    </source>
</evidence>
<name>A0ABP0JKT1_9DINO</name>
<keyword evidence="3" id="KW-1185">Reference proteome</keyword>
<protein>
    <submittedName>
        <fullName evidence="2">Uncharacterized protein</fullName>
    </submittedName>
</protein>
<reference evidence="2 3" key="1">
    <citation type="submission" date="2024-02" db="EMBL/GenBank/DDBJ databases">
        <authorList>
            <person name="Chen Y."/>
            <person name="Shah S."/>
            <person name="Dougan E. K."/>
            <person name="Thang M."/>
            <person name="Chan C."/>
        </authorList>
    </citation>
    <scope>NUCLEOTIDE SEQUENCE [LARGE SCALE GENOMIC DNA]</scope>
</reference>
<gene>
    <name evidence="1" type="ORF">SCF082_LOCUS12380</name>
    <name evidence="2" type="ORF">SCF082_LOCUS12463</name>
</gene>
<proteinExistence type="predicted"/>
<evidence type="ECO:0000313" key="3">
    <source>
        <dbReference type="Proteomes" id="UP001642464"/>
    </source>
</evidence>
<accession>A0ABP0JKT1</accession>